<proteinExistence type="predicted"/>
<dbReference type="PANTHER" id="PTHR21136">
    <property type="entry name" value="SNARE PROTEINS"/>
    <property type="match status" value="1"/>
</dbReference>
<dbReference type="GO" id="GO:0016192">
    <property type="term" value="P:vesicle-mediated transport"/>
    <property type="evidence" value="ECO:0007669"/>
    <property type="project" value="InterPro"/>
</dbReference>
<dbReference type="AlphaFoldDB" id="A5DV23"/>
<organism evidence="6 7">
    <name type="scientific">Lodderomyces elongisporus (strain ATCC 11503 / CBS 2605 / JCM 1781 / NBRC 1676 / NRRL YB-4239)</name>
    <name type="common">Yeast</name>
    <name type="synonym">Saccharomyces elongisporus</name>
    <dbReference type="NCBI Taxonomy" id="379508"/>
    <lineage>
        <taxon>Eukaryota</taxon>
        <taxon>Fungi</taxon>
        <taxon>Dikarya</taxon>
        <taxon>Ascomycota</taxon>
        <taxon>Saccharomycotina</taxon>
        <taxon>Pichiomycetes</taxon>
        <taxon>Debaryomycetaceae</taxon>
        <taxon>Candida/Lodderomyces clade</taxon>
        <taxon>Lodderomyces</taxon>
    </lineage>
</organism>
<keyword evidence="1" id="KW-0653">Protein transport</keyword>
<feature type="transmembrane region" description="Helical" evidence="4">
    <location>
        <begin position="281"/>
        <end position="306"/>
    </location>
</feature>
<name>A5DV23_LODEL</name>
<dbReference type="GO" id="GO:0016020">
    <property type="term" value="C:membrane"/>
    <property type="evidence" value="ECO:0007669"/>
    <property type="project" value="InterPro"/>
</dbReference>
<dbReference type="VEuPathDB" id="FungiDB:LELG_01209"/>
<dbReference type="eggNOG" id="KOG0859">
    <property type="taxonomic scope" value="Eukaryota"/>
</dbReference>
<dbReference type="GeneID" id="5235640"/>
<feature type="domain" description="V-SNARE coiled-coil homology" evidence="5">
    <location>
        <begin position="217"/>
        <end position="277"/>
    </location>
</feature>
<feature type="region of interest" description="Disordered" evidence="3">
    <location>
        <begin position="165"/>
        <end position="209"/>
    </location>
</feature>
<dbReference type="PANTHER" id="PTHR21136:SF168">
    <property type="entry name" value="VESICLE-ASSOCIATED MEMBRANE PROTEIN 9"/>
    <property type="match status" value="1"/>
</dbReference>
<dbReference type="CDD" id="cd15843">
    <property type="entry name" value="R-SNARE"/>
    <property type="match status" value="1"/>
</dbReference>
<dbReference type="KEGG" id="lel:PVL30_001178"/>
<dbReference type="InterPro" id="IPR051097">
    <property type="entry name" value="Synaptobrevin-like_transport"/>
</dbReference>
<keyword evidence="7" id="KW-1185">Reference proteome</keyword>
<gene>
    <name evidence="6" type="ORF">LELG_01209</name>
</gene>
<dbReference type="STRING" id="379508.A5DV23"/>
<evidence type="ECO:0000313" key="6">
    <source>
        <dbReference type="EMBL" id="EDK43031.1"/>
    </source>
</evidence>
<dbReference type="HOGENOM" id="CLU_087338_1_0_1"/>
<dbReference type="InterPro" id="IPR001388">
    <property type="entry name" value="Synaptobrevin-like"/>
</dbReference>
<dbReference type="Pfam" id="PF00957">
    <property type="entry name" value="Synaptobrevin"/>
    <property type="match status" value="1"/>
</dbReference>
<evidence type="ECO:0000259" key="5">
    <source>
        <dbReference type="PROSITE" id="PS50892"/>
    </source>
</evidence>
<sequence length="311" mass="35219">MTSTDIHKHLIYCTLTINSTTLFTYENHQLTSHLLGKLNCSEVVSQELGLINSSKTLIGSIPAGTNTSHPLSLYFMKKFLTVDGSRDLITIVVVAHSDINKTFVLLVLKNIMDKYIEFKKQQEAEANDKSPSQRKTKPGEFKIFMNQIIKYEEANYILNQQVYNNGKNNNTSNNSNARNNNQHKLNSSNKSYSNYGSTDQNGTDAEGHPRDQISANQLLLANEEVDEVRELMLENINKLLSRGDKINSLVDQTDRLNTSSLLFQKKAQQIKRKMWFHKTKFILSITGGGVLLLYLIAGSECGYPFFELCRP</sequence>
<dbReference type="OrthoDB" id="190375at2759"/>
<dbReference type="GO" id="GO:0015031">
    <property type="term" value="P:protein transport"/>
    <property type="evidence" value="ECO:0007669"/>
    <property type="project" value="UniProtKB-KW"/>
</dbReference>
<feature type="compositionally biased region" description="Low complexity" evidence="3">
    <location>
        <begin position="165"/>
        <end position="197"/>
    </location>
</feature>
<keyword evidence="4" id="KW-0812">Transmembrane</keyword>
<evidence type="ECO:0000256" key="3">
    <source>
        <dbReference type="SAM" id="MobiDB-lite"/>
    </source>
</evidence>
<accession>A5DV23</accession>
<dbReference type="InParanoid" id="A5DV23"/>
<dbReference type="OMA" id="IAHVHAN"/>
<dbReference type="EMBL" id="CH981524">
    <property type="protein sequence ID" value="EDK43031.1"/>
    <property type="molecule type" value="Genomic_DNA"/>
</dbReference>
<evidence type="ECO:0000313" key="7">
    <source>
        <dbReference type="Proteomes" id="UP000001996"/>
    </source>
</evidence>
<reference evidence="6 7" key="1">
    <citation type="journal article" date="2009" name="Nature">
        <title>Evolution of pathogenicity and sexual reproduction in eight Candida genomes.</title>
        <authorList>
            <person name="Butler G."/>
            <person name="Rasmussen M.D."/>
            <person name="Lin M.F."/>
            <person name="Santos M.A."/>
            <person name="Sakthikumar S."/>
            <person name="Munro C.A."/>
            <person name="Rheinbay E."/>
            <person name="Grabherr M."/>
            <person name="Forche A."/>
            <person name="Reedy J.L."/>
            <person name="Agrafioti I."/>
            <person name="Arnaud M.B."/>
            <person name="Bates S."/>
            <person name="Brown A.J."/>
            <person name="Brunke S."/>
            <person name="Costanzo M.C."/>
            <person name="Fitzpatrick D.A."/>
            <person name="de Groot P.W."/>
            <person name="Harris D."/>
            <person name="Hoyer L.L."/>
            <person name="Hube B."/>
            <person name="Klis F.M."/>
            <person name="Kodira C."/>
            <person name="Lennard N."/>
            <person name="Logue M.E."/>
            <person name="Martin R."/>
            <person name="Neiman A.M."/>
            <person name="Nikolaou E."/>
            <person name="Quail M.A."/>
            <person name="Quinn J."/>
            <person name="Santos M.C."/>
            <person name="Schmitzberger F.F."/>
            <person name="Sherlock G."/>
            <person name="Shah P."/>
            <person name="Silverstein K.A."/>
            <person name="Skrzypek M.S."/>
            <person name="Soll D."/>
            <person name="Staggs R."/>
            <person name="Stansfield I."/>
            <person name="Stumpf M.P."/>
            <person name="Sudbery P.E."/>
            <person name="Srikantha T."/>
            <person name="Zeng Q."/>
            <person name="Berman J."/>
            <person name="Berriman M."/>
            <person name="Heitman J."/>
            <person name="Gow N.A."/>
            <person name="Lorenz M.C."/>
            <person name="Birren B.W."/>
            <person name="Kellis M."/>
            <person name="Cuomo C.A."/>
        </authorList>
    </citation>
    <scope>NUCLEOTIDE SEQUENCE [LARGE SCALE GENOMIC DNA]</scope>
    <source>
        <strain evidence="7">ATCC 11503 / BCRC 21390 / CBS 2605 / JCM 1781 / NBRC 1676 / NRRL YB-4239</strain>
    </source>
</reference>
<dbReference type="PRINTS" id="PR00219">
    <property type="entry name" value="SYNAPTOBREVN"/>
</dbReference>
<keyword evidence="4" id="KW-1133">Transmembrane helix</keyword>
<evidence type="ECO:0000256" key="1">
    <source>
        <dbReference type="ARBA" id="ARBA00022927"/>
    </source>
</evidence>
<keyword evidence="2" id="KW-0175">Coiled coil</keyword>
<dbReference type="SUPFAM" id="SSF58038">
    <property type="entry name" value="SNARE fusion complex"/>
    <property type="match status" value="1"/>
</dbReference>
<keyword evidence="4" id="KW-0472">Membrane</keyword>
<dbReference type="InterPro" id="IPR042855">
    <property type="entry name" value="V_SNARE_CC"/>
</dbReference>
<dbReference type="Gene3D" id="1.20.5.110">
    <property type="match status" value="1"/>
</dbReference>
<protein>
    <recommendedName>
        <fullName evidence="5">V-SNARE coiled-coil homology domain-containing protein</fullName>
    </recommendedName>
</protein>
<evidence type="ECO:0000256" key="4">
    <source>
        <dbReference type="SAM" id="Phobius"/>
    </source>
</evidence>
<dbReference type="Proteomes" id="UP000001996">
    <property type="component" value="Unassembled WGS sequence"/>
</dbReference>
<evidence type="ECO:0000256" key="2">
    <source>
        <dbReference type="PROSITE-ProRule" id="PRU00290"/>
    </source>
</evidence>
<keyword evidence="1" id="KW-0813">Transport</keyword>
<dbReference type="PROSITE" id="PS50892">
    <property type="entry name" value="V_SNARE"/>
    <property type="match status" value="1"/>
</dbReference>